<evidence type="ECO:0000259" key="3">
    <source>
        <dbReference type="PROSITE" id="PS50158"/>
    </source>
</evidence>
<dbReference type="InterPro" id="IPR036875">
    <property type="entry name" value="Znf_CCHC_sf"/>
</dbReference>
<dbReference type="Proteomes" id="UP000281406">
    <property type="component" value="Unassembled WGS sequence"/>
</dbReference>
<accession>A0A3N0XQF9</accession>
<name>A0A3N0XQF9_ANAGA</name>
<dbReference type="GO" id="GO:0003676">
    <property type="term" value="F:nucleic acid binding"/>
    <property type="evidence" value="ECO:0007669"/>
    <property type="project" value="InterPro"/>
</dbReference>
<organism evidence="4 5">
    <name type="scientific">Anabarilius grahami</name>
    <name type="common">Kanglang fish</name>
    <name type="synonym">Barilius grahami</name>
    <dbReference type="NCBI Taxonomy" id="495550"/>
    <lineage>
        <taxon>Eukaryota</taxon>
        <taxon>Metazoa</taxon>
        <taxon>Chordata</taxon>
        <taxon>Craniata</taxon>
        <taxon>Vertebrata</taxon>
        <taxon>Euteleostomi</taxon>
        <taxon>Actinopterygii</taxon>
        <taxon>Neopterygii</taxon>
        <taxon>Teleostei</taxon>
        <taxon>Ostariophysi</taxon>
        <taxon>Cypriniformes</taxon>
        <taxon>Xenocyprididae</taxon>
        <taxon>Xenocypridinae</taxon>
        <taxon>Xenocypridinae incertae sedis</taxon>
        <taxon>Anabarilius</taxon>
    </lineage>
</organism>
<proteinExistence type="predicted"/>
<feature type="domain" description="CCHC-type" evidence="3">
    <location>
        <begin position="55"/>
        <end position="69"/>
    </location>
</feature>
<evidence type="ECO:0000256" key="1">
    <source>
        <dbReference type="PROSITE-ProRule" id="PRU00047"/>
    </source>
</evidence>
<dbReference type="GO" id="GO:0008270">
    <property type="term" value="F:zinc ion binding"/>
    <property type="evidence" value="ECO:0007669"/>
    <property type="project" value="UniProtKB-KW"/>
</dbReference>
<protein>
    <submittedName>
        <fullName evidence="4">Retrotransposon-derived protein PEG10</fullName>
    </submittedName>
</protein>
<dbReference type="PROSITE" id="PS50158">
    <property type="entry name" value="ZF_CCHC"/>
    <property type="match status" value="1"/>
</dbReference>
<dbReference type="InterPro" id="IPR001878">
    <property type="entry name" value="Znf_CCHC"/>
</dbReference>
<dbReference type="OrthoDB" id="8052860at2759"/>
<gene>
    <name evidence="4" type="ORF">DPX16_23643</name>
</gene>
<keyword evidence="5" id="KW-1185">Reference proteome</keyword>
<keyword evidence="1" id="KW-0479">Metal-binding</keyword>
<dbReference type="Pfam" id="PF13650">
    <property type="entry name" value="Asp_protease_2"/>
    <property type="match status" value="1"/>
</dbReference>
<feature type="region of interest" description="Disordered" evidence="2">
    <location>
        <begin position="16"/>
        <end position="40"/>
    </location>
</feature>
<dbReference type="SUPFAM" id="SSF57756">
    <property type="entry name" value="Retrovirus zinc finger-like domains"/>
    <property type="match status" value="1"/>
</dbReference>
<evidence type="ECO:0000313" key="4">
    <source>
        <dbReference type="EMBL" id="ROI96424.1"/>
    </source>
</evidence>
<keyword evidence="1" id="KW-0862">Zinc</keyword>
<dbReference type="SUPFAM" id="SSF50630">
    <property type="entry name" value="Acid proteases"/>
    <property type="match status" value="1"/>
</dbReference>
<evidence type="ECO:0000256" key="2">
    <source>
        <dbReference type="SAM" id="MobiDB-lite"/>
    </source>
</evidence>
<keyword evidence="1" id="KW-0863">Zinc-finger</keyword>
<dbReference type="PANTHER" id="PTHR15503:SF22">
    <property type="entry name" value="TRANSPOSON TY3-I GAG POLYPROTEIN"/>
    <property type="match status" value="1"/>
</dbReference>
<dbReference type="CDD" id="cd00303">
    <property type="entry name" value="retropepsin_like"/>
    <property type="match status" value="1"/>
</dbReference>
<reference evidence="4 5" key="1">
    <citation type="submission" date="2018-10" db="EMBL/GenBank/DDBJ databases">
        <title>Genome assembly for a Yunnan-Guizhou Plateau 3E fish, Anabarilius grahami (Regan), and its evolutionary and genetic applications.</title>
        <authorList>
            <person name="Jiang W."/>
        </authorList>
    </citation>
    <scope>NUCLEOTIDE SEQUENCE [LARGE SCALE GENOMIC DNA]</scope>
    <source>
        <strain evidence="4">AG-KIZ</strain>
        <tissue evidence="4">Muscle</tissue>
    </source>
</reference>
<dbReference type="InterPro" id="IPR032567">
    <property type="entry name" value="RTL1-rel"/>
</dbReference>
<dbReference type="InterPro" id="IPR021109">
    <property type="entry name" value="Peptidase_aspartic_dom_sf"/>
</dbReference>
<dbReference type="PANTHER" id="PTHR15503">
    <property type="entry name" value="LDOC1 RELATED"/>
    <property type="match status" value="1"/>
</dbReference>
<sequence length="253" mass="28021">MQSCLEEHQGQSLHNTFLCRPESVSTPEPAQEPMQVESSLLTPTERQRRLTQNLCLYCGLPGHVLSSCPPRPPRPMYLIDSGSAGNFISGALCHQLNLKTKNTPTTYQIHSITGRPVSNRRVSRITKPVHLQVGVLHHEDIQLLVLEGSTADVILGRPWLQQHNPILSWNTGEVLKWGETCFPECFFDLPVPKSPHSNVLPVCATSVESPLEKRSVDIPSCYAPFSDIVGTLPHCQQGSQGLRCFAPQPEHLA</sequence>
<evidence type="ECO:0000313" key="5">
    <source>
        <dbReference type="Proteomes" id="UP000281406"/>
    </source>
</evidence>
<dbReference type="AlphaFoldDB" id="A0A3N0XQF9"/>
<dbReference type="Gene3D" id="2.40.70.10">
    <property type="entry name" value="Acid Proteases"/>
    <property type="match status" value="1"/>
</dbReference>
<dbReference type="EMBL" id="RJVU01066102">
    <property type="protein sequence ID" value="ROI96424.1"/>
    <property type="molecule type" value="Genomic_DNA"/>
</dbReference>
<comment type="caution">
    <text evidence="4">The sequence shown here is derived from an EMBL/GenBank/DDBJ whole genome shotgun (WGS) entry which is preliminary data.</text>
</comment>